<evidence type="ECO:0000256" key="4">
    <source>
        <dbReference type="ARBA" id="ARBA00022617"/>
    </source>
</evidence>
<protein>
    <recommendedName>
        <fullName evidence="13">Cytochrome P450</fullName>
    </recommendedName>
</protein>
<dbReference type="InterPro" id="IPR002401">
    <property type="entry name" value="Cyt_P450_E_grp-I"/>
</dbReference>
<dbReference type="PROSITE" id="PS00086">
    <property type="entry name" value="CYTOCHROME_P450"/>
    <property type="match status" value="1"/>
</dbReference>
<dbReference type="PRINTS" id="PR00385">
    <property type="entry name" value="P450"/>
</dbReference>
<evidence type="ECO:0000313" key="11">
    <source>
        <dbReference type="EMBL" id="KAK7461270.1"/>
    </source>
</evidence>
<comment type="similarity">
    <text evidence="3 9">Belongs to the cytochrome P450 family.</text>
</comment>
<keyword evidence="10" id="KW-1133">Transmembrane helix</keyword>
<organism evidence="11 12">
    <name type="scientific">Marasmiellus scandens</name>
    <dbReference type="NCBI Taxonomy" id="2682957"/>
    <lineage>
        <taxon>Eukaryota</taxon>
        <taxon>Fungi</taxon>
        <taxon>Dikarya</taxon>
        <taxon>Basidiomycota</taxon>
        <taxon>Agaricomycotina</taxon>
        <taxon>Agaricomycetes</taxon>
        <taxon>Agaricomycetidae</taxon>
        <taxon>Agaricales</taxon>
        <taxon>Marasmiineae</taxon>
        <taxon>Omphalotaceae</taxon>
        <taxon>Marasmiellus</taxon>
    </lineage>
</organism>
<evidence type="ECO:0000256" key="5">
    <source>
        <dbReference type="ARBA" id="ARBA00022723"/>
    </source>
</evidence>
<accession>A0ABR1JHJ0</accession>
<keyword evidence="10" id="KW-0812">Transmembrane</keyword>
<keyword evidence="12" id="KW-1185">Reference proteome</keyword>
<dbReference type="CDD" id="cd11065">
    <property type="entry name" value="CYP64-like"/>
    <property type="match status" value="1"/>
</dbReference>
<keyword evidence="8 9" id="KW-0503">Monooxygenase</keyword>
<evidence type="ECO:0008006" key="13">
    <source>
        <dbReference type="Google" id="ProtNLM"/>
    </source>
</evidence>
<proteinExistence type="inferred from homology"/>
<gene>
    <name evidence="11" type="ORF">VKT23_008445</name>
</gene>
<evidence type="ECO:0000256" key="10">
    <source>
        <dbReference type="SAM" id="Phobius"/>
    </source>
</evidence>
<name>A0ABR1JHJ0_9AGAR</name>
<dbReference type="InterPro" id="IPR017972">
    <property type="entry name" value="Cyt_P450_CS"/>
</dbReference>
<evidence type="ECO:0000256" key="7">
    <source>
        <dbReference type="ARBA" id="ARBA00023004"/>
    </source>
</evidence>
<keyword evidence="4 9" id="KW-0349">Heme</keyword>
<dbReference type="InterPro" id="IPR050364">
    <property type="entry name" value="Cytochrome_P450_fung"/>
</dbReference>
<dbReference type="InterPro" id="IPR001128">
    <property type="entry name" value="Cyt_P450"/>
</dbReference>
<sequence length="478" mass="54099">MPSTFELYGLLVTVAILLTGIAIKYYRRLPLPPTLPSEGLKGGSLLTPWKRYAAWSKVSGSPLVTIPAYGRPIIVVNTLPSAIELLEKRSVFADRPRWPMAELLGRQDNVGFTYYGDRLRRMRKTLHSALNANAVFGTWGKLLDAHAMGMCRAFLDKPEEFYDAVENNVQELIVCFAYGRRATPEFIQNAKQVMHQTGEALQPGRWTVNFIPALIHVPAWFPGAGFKTWARNAREAFMAMTRKPFYEIKEELEHGRAAHSFVQESLENLPNSHSEEDEDVIKCVAGSLFSAGTETVIGTVLSLIAILAEHSEIQQRAYEEINRVIGTDRLPSLTDRSELPYINAVVQEIHRWNPAVPLVTHGNSREDYYKGMRIPEKTWIMANVWAMLHDEQMYPNPEKFIPERFLFGDDHKEPQLDPNNIVFGFGRRRCPGTHFANAYLFLVLSRMISCFEILPGDDLKRPIDFGLGLVSYVFSPGG</sequence>
<dbReference type="Gene3D" id="1.10.630.10">
    <property type="entry name" value="Cytochrome P450"/>
    <property type="match status" value="1"/>
</dbReference>
<evidence type="ECO:0000256" key="2">
    <source>
        <dbReference type="ARBA" id="ARBA00005179"/>
    </source>
</evidence>
<keyword evidence="6 9" id="KW-0560">Oxidoreductase</keyword>
<dbReference type="PANTHER" id="PTHR46300:SF7">
    <property type="entry name" value="P450, PUTATIVE (EUROFUNG)-RELATED"/>
    <property type="match status" value="1"/>
</dbReference>
<keyword evidence="7 9" id="KW-0408">Iron</keyword>
<dbReference type="SUPFAM" id="SSF48264">
    <property type="entry name" value="Cytochrome P450"/>
    <property type="match status" value="1"/>
</dbReference>
<keyword evidence="5 9" id="KW-0479">Metal-binding</keyword>
<evidence type="ECO:0000256" key="3">
    <source>
        <dbReference type="ARBA" id="ARBA00010617"/>
    </source>
</evidence>
<reference evidence="11 12" key="1">
    <citation type="submission" date="2024-01" db="EMBL/GenBank/DDBJ databases">
        <title>A draft genome for the cacao thread blight pathogen Marasmiellus scandens.</title>
        <authorList>
            <person name="Baruah I.K."/>
            <person name="Leung J."/>
            <person name="Bukari Y."/>
            <person name="Amoako-Attah I."/>
            <person name="Meinhardt L.W."/>
            <person name="Bailey B.A."/>
            <person name="Cohen S.P."/>
        </authorList>
    </citation>
    <scope>NUCLEOTIDE SEQUENCE [LARGE SCALE GENOMIC DNA]</scope>
    <source>
        <strain evidence="11 12">GH-19</strain>
    </source>
</reference>
<comment type="cofactor">
    <cofactor evidence="1">
        <name>heme</name>
        <dbReference type="ChEBI" id="CHEBI:30413"/>
    </cofactor>
</comment>
<dbReference type="PRINTS" id="PR00463">
    <property type="entry name" value="EP450I"/>
</dbReference>
<dbReference type="Pfam" id="PF00067">
    <property type="entry name" value="p450"/>
    <property type="match status" value="1"/>
</dbReference>
<dbReference type="Proteomes" id="UP001498398">
    <property type="component" value="Unassembled WGS sequence"/>
</dbReference>
<dbReference type="EMBL" id="JBANRG010000013">
    <property type="protein sequence ID" value="KAK7461270.1"/>
    <property type="molecule type" value="Genomic_DNA"/>
</dbReference>
<evidence type="ECO:0000256" key="9">
    <source>
        <dbReference type="RuleBase" id="RU000461"/>
    </source>
</evidence>
<feature type="transmembrane region" description="Helical" evidence="10">
    <location>
        <begin position="7"/>
        <end position="26"/>
    </location>
</feature>
<dbReference type="PANTHER" id="PTHR46300">
    <property type="entry name" value="P450, PUTATIVE (EUROFUNG)-RELATED-RELATED"/>
    <property type="match status" value="1"/>
</dbReference>
<comment type="caution">
    <text evidence="11">The sequence shown here is derived from an EMBL/GenBank/DDBJ whole genome shotgun (WGS) entry which is preliminary data.</text>
</comment>
<evidence type="ECO:0000256" key="1">
    <source>
        <dbReference type="ARBA" id="ARBA00001971"/>
    </source>
</evidence>
<keyword evidence="10" id="KW-0472">Membrane</keyword>
<evidence type="ECO:0000256" key="8">
    <source>
        <dbReference type="ARBA" id="ARBA00023033"/>
    </source>
</evidence>
<comment type="pathway">
    <text evidence="2">Secondary metabolite biosynthesis.</text>
</comment>
<dbReference type="InterPro" id="IPR036396">
    <property type="entry name" value="Cyt_P450_sf"/>
</dbReference>
<evidence type="ECO:0000256" key="6">
    <source>
        <dbReference type="ARBA" id="ARBA00023002"/>
    </source>
</evidence>
<evidence type="ECO:0000313" key="12">
    <source>
        <dbReference type="Proteomes" id="UP001498398"/>
    </source>
</evidence>